<dbReference type="EMBL" id="DAKRPA010000002">
    <property type="protein sequence ID" value="DBA05177.1"/>
    <property type="molecule type" value="Genomic_DNA"/>
</dbReference>
<sequence length="75" mass="8956">MTKGRIYGLRHPRTLVELWCERRFHHGQESPSERHRRMSASSDWKSITLRQRKRQVDARALRCGLHHSRKLPLSA</sequence>
<reference evidence="2" key="2">
    <citation type="journal article" date="2023" name="Microbiol Resour">
        <title>Decontamination and Annotation of the Draft Genome Sequence of the Oomycete Lagenidium giganteum ARSEF 373.</title>
        <authorList>
            <person name="Morgan W.R."/>
            <person name="Tartar A."/>
        </authorList>
    </citation>
    <scope>NUCLEOTIDE SEQUENCE</scope>
    <source>
        <strain evidence="2">ARSEF 373</strain>
    </source>
</reference>
<proteinExistence type="predicted"/>
<accession>A0AAV2ZKF6</accession>
<evidence type="ECO:0000313" key="2">
    <source>
        <dbReference type="EMBL" id="DBA05177.1"/>
    </source>
</evidence>
<feature type="region of interest" description="Disordered" evidence="1">
    <location>
        <begin position="26"/>
        <end position="45"/>
    </location>
</feature>
<protein>
    <submittedName>
        <fullName evidence="2">Uncharacterized protein</fullName>
    </submittedName>
</protein>
<evidence type="ECO:0000256" key="1">
    <source>
        <dbReference type="SAM" id="MobiDB-lite"/>
    </source>
</evidence>
<evidence type="ECO:0000313" key="3">
    <source>
        <dbReference type="Proteomes" id="UP001146120"/>
    </source>
</evidence>
<name>A0AAV2ZKF6_9STRA</name>
<dbReference type="Proteomes" id="UP001146120">
    <property type="component" value="Unassembled WGS sequence"/>
</dbReference>
<reference evidence="2" key="1">
    <citation type="submission" date="2022-11" db="EMBL/GenBank/DDBJ databases">
        <authorList>
            <person name="Morgan W.R."/>
            <person name="Tartar A."/>
        </authorList>
    </citation>
    <scope>NUCLEOTIDE SEQUENCE</scope>
    <source>
        <strain evidence="2">ARSEF 373</strain>
    </source>
</reference>
<dbReference type="AlphaFoldDB" id="A0AAV2ZKF6"/>
<organism evidence="2 3">
    <name type="scientific">Lagenidium giganteum</name>
    <dbReference type="NCBI Taxonomy" id="4803"/>
    <lineage>
        <taxon>Eukaryota</taxon>
        <taxon>Sar</taxon>
        <taxon>Stramenopiles</taxon>
        <taxon>Oomycota</taxon>
        <taxon>Peronosporomycetes</taxon>
        <taxon>Pythiales</taxon>
        <taxon>Pythiaceae</taxon>
    </lineage>
</organism>
<comment type="caution">
    <text evidence="2">The sequence shown here is derived from an EMBL/GenBank/DDBJ whole genome shotgun (WGS) entry which is preliminary data.</text>
</comment>
<gene>
    <name evidence="2" type="ORF">N0F65_005027</name>
</gene>
<keyword evidence="3" id="KW-1185">Reference proteome</keyword>